<dbReference type="GO" id="GO:0045087">
    <property type="term" value="P:innate immune response"/>
    <property type="evidence" value="ECO:0007669"/>
    <property type="project" value="TreeGrafter"/>
</dbReference>
<dbReference type="AlphaFoldDB" id="A0A9C6WM06"/>
<keyword evidence="1" id="KW-0677">Repeat</keyword>
<keyword evidence="4" id="KW-1185">Reference proteome</keyword>
<dbReference type="PROSITE" id="PS50297">
    <property type="entry name" value="ANK_REP_REGION"/>
    <property type="match status" value="3"/>
</dbReference>
<dbReference type="Proteomes" id="UP000515160">
    <property type="component" value="Unplaced"/>
</dbReference>
<evidence type="ECO:0000256" key="1">
    <source>
        <dbReference type="ARBA" id="ARBA00022737"/>
    </source>
</evidence>
<organism evidence="4 5">
    <name type="scientific">Drosophila albomicans</name>
    <name type="common">Fruit fly</name>
    <dbReference type="NCBI Taxonomy" id="7291"/>
    <lineage>
        <taxon>Eukaryota</taxon>
        <taxon>Metazoa</taxon>
        <taxon>Ecdysozoa</taxon>
        <taxon>Arthropoda</taxon>
        <taxon>Hexapoda</taxon>
        <taxon>Insecta</taxon>
        <taxon>Pterygota</taxon>
        <taxon>Neoptera</taxon>
        <taxon>Endopterygota</taxon>
        <taxon>Diptera</taxon>
        <taxon>Brachycera</taxon>
        <taxon>Muscomorpha</taxon>
        <taxon>Ephydroidea</taxon>
        <taxon>Drosophilidae</taxon>
        <taxon>Drosophila</taxon>
    </lineage>
</organism>
<dbReference type="PANTHER" id="PTHR23206:SF8">
    <property type="entry name" value="ANKYRIN REPEAT AND KH DOMAIN-CONTAINING 1"/>
    <property type="match status" value="1"/>
</dbReference>
<keyword evidence="2 3" id="KW-0040">ANK repeat</keyword>
<dbReference type="GeneID" id="117577291"/>
<protein>
    <submittedName>
        <fullName evidence="5">Ankyrin repeat and KH domain-containing protein 1-like isoform X1</fullName>
    </submittedName>
</protein>
<evidence type="ECO:0000313" key="5">
    <source>
        <dbReference type="RefSeq" id="XP_051864267.1"/>
    </source>
</evidence>
<dbReference type="RefSeq" id="XP_051864267.1">
    <property type="nucleotide sequence ID" value="XM_052008307.1"/>
</dbReference>
<dbReference type="PANTHER" id="PTHR23206">
    <property type="entry name" value="MASK PROTEIN"/>
    <property type="match status" value="1"/>
</dbReference>
<evidence type="ECO:0000313" key="4">
    <source>
        <dbReference type="Proteomes" id="UP000515160"/>
    </source>
</evidence>
<feature type="repeat" description="ANK" evidence="3">
    <location>
        <begin position="131"/>
        <end position="163"/>
    </location>
</feature>
<dbReference type="PROSITE" id="PS50088">
    <property type="entry name" value="ANK_REPEAT"/>
    <property type="match status" value="3"/>
</dbReference>
<feature type="repeat" description="ANK" evidence="3">
    <location>
        <begin position="41"/>
        <end position="73"/>
    </location>
</feature>
<sequence length="314" mass="34476">MFSFQNQINRPALIEAAAFGHLDIVVLMLRKNFNVNEKCENGETALMVASAGSYLDVVNVLLSHGASLNEQNVVGHTPLMKAAFGGHVEVAKRGASINTRSNEHNECALSVASYKGHPDLVYILLEAGADDLNFALSAASKGGQVTVVELLLEYGAEINSSTFPLPSPLECAISNSHLDVATLLIEAGGNINGAISNGNTYLMMAAGKGDQRMVELLLVYVYTQVDAQIVGLKPHWRGEAYEAFIYERTKTTTTIRKRRRRRRRRVRRLTEEYDEGNASNYINRSLCGTRNDSSEANIGMVGILFTKKPKQKQQ</sequence>
<dbReference type="Pfam" id="PF12796">
    <property type="entry name" value="Ank_2"/>
    <property type="match status" value="2"/>
</dbReference>
<dbReference type="PRINTS" id="PR01415">
    <property type="entry name" value="ANKYRIN"/>
</dbReference>
<dbReference type="OrthoDB" id="10071877at2759"/>
<dbReference type="InterPro" id="IPR051631">
    <property type="entry name" value="Ankyrin-KH/SAM_domain"/>
</dbReference>
<feature type="repeat" description="ANK" evidence="3">
    <location>
        <begin position="104"/>
        <end position="130"/>
    </location>
</feature>
<dbReference type="GO" id="GO:0005737">
    <property type="term" value="C:cytoplasm"/>
    <property type="evidence" value="ECO:0007669"/>
    <property type="project" value="TreeGrafter"/>
</dbReference>
<gene>
    <name evidence="5" type="primary">LOC117577291</name>
</gene>
<evidence type="ECO:0000256" key="3">
    <source>
        <dbReference type="PROSITE-ProRule" id="PRU00023"/>
    </source>
</evidence>
<name>A0A9C6WM06_DROAB</name>
<dbReference type="Gene3D" id="1.25.40.20">
    <property type="entry name" value="Ankyrin repeat-containing domain"/>
    <property type="match status" value="3"/>
</dbReference>
<dbReference type="InterPro" id="IPR036770">
    <property type="entry name" value="Ankyrin_rpt-contain_sf"/>
</dbReference>
<dbReference type="SUPFAM" id="SSF48403">
    <property type="entry name" value="Ankyrin repeat"/>
    <property type="match status" value="1"/>
</dbReference>
<accession>A0A9C6WM06</accession>
<proteinExistence type="predicted"/>
<dbReference type="InterPro" id="IPR002110">
    <property type="entry name" value="Ankyrin_rpt"/>
</dbReference>
<reference evidence="5" key="1">
    <citation type="submission" date="2025-08" db="UniProtKB">
        <authorList>
            <consortium name="RefSeq"/>
        </authorList>
    </citation>
    <scope>IDENTIFICATION</scope>
    <source>
        <strain evidence="5">15112-1751.03</strain>
        <tissue evidence="5">Whole Adult</tissue>
    </source>
</reference>
<evidence type="ECO:0000256" key="2">
    <source>
        <dbReference type="ARBA" id="ARBA00023043"/>
    </source>
</evidence>
<dbReference type="SMART" id="SM00248">
    <property type="entry name" value="ANK"/>
    <property type="match status" value="7"/>
</dbReference>